<dbReference type="GO" id="GO:0005524">
    <property type="term" value="F:ATP binding"/>
    <property type="evidence" value="ECO:0007669"/>
    <property type="project" value="UniProtKB-KW"/>
</dbReference>
<dbReference type="Pfam" id="PF13635">
    <property type="entry name" value="DUF4143"/>
    <property type="match status" value="1"/>
</dbReference>
<dbReference type="EMBL" id="DXBM01000011">
    <property type="protein sequence ID" value="HIZ45591.1"/>
    <property type="molecule type" value="Genomic_DNA"/>
</dbReference>
<evidence type="ECO:0000313" key="3">
    <source>
        <dbReference type="EMBL" id="HIZ45591.1"/>
    </source>
</evidence>
<dbReference type="PANTHER" id="PTHR43566:SF2">
    <property type="entry name" value="DUF4143 DOMAIN-CONTAINING PROTEIN"/>
    <property type="match status" value="1"/>
</dbReference>
<protein>
    <submittedName>
        <fullName evidence="3">ATP-binding protein</fullName>
    </submittedName>
</protein>
<evidence type="ECO:0000259" key="1">
    <source>
        <dbReference type="Pfam" id="PF13173"/>
    </source>
</evidence>
<dbReference type="Proteomes" id="UP000824062">
    <property type="component" value="Unassembled WGS sequence"/>
</dbReference>
<evidence type="ECO:0000313" key="4">
    <source>
        <dbReference type="Proteomes" id="UP000824062"/>
    </source>
</evidence>
<dbReference type="SUPFAM" id="SSF52540">
    <property type="entry name" value="P-loop containing nucleoside triphosphate hydrolases"/>
    <property type="match status" value="1"/>
</dbReference>
<reference evidence="3" key="1">
    <citation type="journal article" date="2021" name="PeerJ">
        <title>Extensive microbial diversity within the chicken gut microbiome revealed by metagenomics and culture.</title>
        <authorList>
            <person name="Gilroy R."/>
            <person name="Ravi A."/>
            <person name="Getino M."/>
            <person name="Pursley I."/>
            <person name="Horton D.L."/>
            <person name="Alikhan N.F."/>
            <person name="Baker D."/>
            <person name="Gharbi K."/>
            <person name="Hall N."/>
            <person name="Watson M."/>
            <person name="Adriaenssens E.M."/>
            <person name="Foster-Nyarko E."/>
            <person name="Jarju S."/>
            <person name="Secka A."/>
            <person name="Antonio M."/>
            <person name="Oren A."/>
            <person name="Chaudhuri R.R."/>
            <person name="La Ragione R."/>
            <person name="Hildebrand F."/>
            <person name="Pallen M.J."/>
        </authorList>
    </citation>
    <scope>NUCLEOTIDE SEQUENCE</scope>
    <source>
        <strain evidence="3">ChiHjej12B11-14209</strain>
    </source>
</reference>
<proteinExistence type="predicted"/>
<dbReference type="PANTHER" id="PTHR43566">
    <property type="entry name" value="CONSERVED PROTEIN"/>
    <property type="match status" value="1"/>
</dbReference>
<evidence type="ECO:0000259" key="2">
    <source>
        <dbReference type="Pfam" id="PF13635"/>
    </source>
</evidence>
<sequence length="387" mass="43199">MIRRDLAPKILSMAEKFPVVTVTGPRQSGKSTLVRSLFPHYRYVTLEDEDVRALAQNDPRAFLDLYDDRVIFDEAQRAPSLFSYIQGVVDKNNAPGQFILSGSQNFLLMEAISQSLAGRAAVLHLLPLSLHELNEAGLRPASVDEWLLTGGYPRIYDVGIDPADYYPSHVQTYLERDVRTGSGILKLAEFERFLGLCADRTAQMLNKEDMARDCSISPKTIESWLSVLEASFITLRLHPYYRSYGKRLVKTAKLYLCDTGLACCLLGMEEREEVVLSEKHGALFETAVVTEMAKAFAARGRRAKLYYWRDSSNKEVDLIIERGAAPADIIEVKSSATYNPRFFKSLGELGELMGVPTTHRHVVYAGNESFATSMGNVVALADVAQIV</sequence>
<keyword evidence="3" id="KW-0547">Nucleotide-binding</keyword>
<gene>
    <name evidence="3" type="ORF">IAA19_01000</name>
</gene>
<dbReference type="InterPro" id="IPR027417">
    <property type="entry name" value="P-loop_NTPase"/>
</dbReference>
<feature type="domain" description="DUF4143" evidence="2">
    <location>
        <begin position="175"/>
        <end position="335"/>
    </location>
</feature>
<dbReference type="Pfam" id="PF13173">
    <property type="entry name" value="AAA_14"/>
    <property type="match status" value="1"/>
</dbReference>
<keyword evidence="3" id="KW-0067">ATP-binding</keyword>
<dbReference type="AlphaFoldDB" id="A0A9D2JDA0"/>
<comment type="caution">
    <text evidence="3">The sequence shown here is derived from an EMBL/GenBank/DDBJ whole genome shotgun (WGS) entry which is preliminary data.</text>
</comment>
<reference evidence="3" key="2">
    <citation type="submission" date="2021-04" db="EMBL/GenBank/DDBJ databases">
        <authorList>
            <person name="Gilroy R."/>
        </authorList>
    </citation>
    <scope>NUCLEOTIDE SEQUENCE</scope>
    <source>
        <strain evidence="3">ChiHjej12B11-14209</strain>
    </source>
</reference>
<dbReference type="InterPro" id="IPR041682">
    <property type="entry name" value="AAA_14"/>
</dbReference>
<accession>A0A9D2JDA0</accession>
<dbReference type="InterPro" id="IPR025420">
    <property type="entry name" value="DUF4143"/>
</dbReference>
<name>A0A9D2JDA0_9ACTN</name>
<organism evidence="3 4">
    <name type="scientific">Candidatus Olsenella pullistercoris</name>
    <dbReference type="NCBI Taxonomy" id="2838712"/>
    <lineage>
        <taxon>Bacteria</taxon>
        <taxon>Bacillati</taxon>
        <taxon>Actinomycetota</taxon>
        <taxon>Coriobacteriia</taxon>
        <taxon>Coriobacteriales</taxon>
        <taxon>Atopobiaceae</taxon>
        <taxon>Olsenella</taxon>
    </lineage>
</organism>
<feature type="domain" description="AAA" evidence="1">
    <location>
        <begin position="17"/>
        <end position="133"/>
    </location>
</feature>